<keyword evidence="6 15" id="KW-0560">Oxidoreductase</keyword>
<dbReference type="EMBL" id="CP003984">
    <property type="protein sequence ID" value="AII86994.1"/>
    <property type="molecule type" value="Genomic_DNA"/>
</dbReference>
<evidence type="ECO:0000256" key="5">
    <source>
        <dbReference type="ARBA" id="ARBA00022862"/>
    </source>
</evidence>
<evidence type="ECO:0000256" key="4">
    <source>
        <dbReference type="ARBA" id="ARBA00022559"/>
    </source>
</evidence>
<dbReference type="Pfam" id="PF00578">
    <property type="entry name" value="AhpC-TSA"/>
    <property type="match status" value="1"/>
</dbReference>
<dbReference type="SUPFAM" id="SSF52833">
    <property type="entry name" value="Thioredoxin-like"/>
    <property type="match status" value="1"/>
</dbReference>
<dbReference type="PANTHER" id="PTHR42801:SF4">
    <property type="entry name" value="AHPC_TSA FAMILY PROTEIN"/>
    <property type="match status" value="1"/>
</dbReference>
<name>A0AAN0VIC9_9RHOB</name>
<evidence type="ECO:0000259" key="14">
    <source>
        <dbReference type="PROSITE" id="PS51352"/>
    </source>
</evidence>
<dbReference type="GO" id="GO:0045454">
    <property type="term" value="P:cell redox homeostasis"/>
    <property type="evidence" value="ECO:0007669"/>
    <property type="project" value="TreeGrafter"/>
</dbReference>
<evidence type="ECO:0000256" key="11">
    <source>
        <dbReference type="ARBA" id="ARBA00042639"/>
    </source>
</evidence>
<comment type="function">
    <text evidence="1">Thiol-specific peroxidase that catalyzes the reduction of hydrogen peroxide and organic hydroperoxides to water and alcohols, respectively. Plays a role in cell protection against oxidative stress by detoxifying peroxides and as sensor of hydrogen peroxide-mediated signaling events.</text>
</comment>
<evidence type="ECO:0000256" key="13">
    <source>
        <dbReference type="PIRSR" id="PIRSR000239-1"/>
    </source>
</evidence>
<evidence type="ECO:0000256" key="6">
    <source>
        <dbReference type="ARBA" id="ARBA00023002"/>
    </source>
</evidence>
<dbReference type="GO" id="GO:0034599">
    <property type="term" value="P:cellular response to oxidative stress"/>
    <property type="evidence" value="ECO:0007669"/>
    <property type="project" value="TreeGrafter"/>
</dbReference>
<dbReference type="GO" id="GO:0005737">
    <property type="term" value="C:cytoplasm"/>
    <property type="evidence" value="ECO:0007669"/>
    <property type="project" value="TreeGrafter"/>
</dbReference>
<evidence type="ECO:0000256" key="1">
    <source>
        <dbReference type="ARBA" id="ARBA00003330"/>
    </source>
</evidence>
<dbReference type="GO" id="GO:0008379">
    <property type="term" value="F:thioredoxin peroxidase activity"/>
    <property type="evidence" value="ECO:0007669"/>
    <property type="project" value="TreeGrafter"/>
</dbReference>
<evidence type="ECO:0000256" key="12">
    <source>
        <dbReference type="ARBA" id="ARBA00049091"/>
    </source>
</evidence>
<organism evidence="15 16">
    <name type="scientific">Planktomarina temperata RCA23</name>
    <dbReference type="NCBI Taxonomy" id="666509"/>
    <lineage>
        <taxon>Bacteria</taxon>
        <taxon>Pseudomonadati</taxon>
        <taxon>Pseudomonadota</taxon>
        <taxon>Alphaproteobacteria</taxon>
        <taxon>Rhodobacterales</taxon>
        <taxon>Paracoccaceae</taxon>
        <taxon>Planktomarina</taxon>
    </lineage>
</organism>
<accession>A0AAN0VIC9</accession>
<evidence type="ECO:0000256" key="8">
    <source>
        <dbReference type="ARBA" id="ARBA00023284"/>
    </source>
</evidence>
<dbReference type="InterPro" id="IPR050924">
    <property type="entry name" value="Peroxiredoxin_BCP/PrxQ"/>
</dbReference>
<dbReference type="InterPro" id="IPR000866">
    <property type="entry name" value="AhpC/TSA"/>
</dbReference>
<protein>
    <recommendedName>
        <fullName evidence="3">thioredoxin-dependent peroxiredoxin</fullName>
        <ecNumber evidence="3">1.11.1.24</ecNumber>
    </recommendedName>
    <alternativeName>
        <fullName evidence="9">Thioredoxin peroxidase</fullName>
    </alternativeName>
    <alternativeName>
        <fullName evidence="11">Thioredoxin-dependent peroxiredoxin Bcp</fullName>
    </alternativeName>
</protein>
<keyword evidence="7" id="KW-1015">Disulfide bond</keyword>
<keyword evidence="8" id="KW-0676">Redox-active center</keyword>
<dbReference type="AlphaFoldDB" id="A0AAN0VIC9"/>
<keyword evidence="16" id="KW-1185">Reference proteome</keyword>
<evidence type="ECO:0000313" key="15">
    <source>
        <dbReference type="EMBL" id="AII86994.1"/>
    </source>
</evidence>
<comment type="catalytic activity">
    <reaction evidence="12">
        <text>a hydroperoxide + [thioredoxin]-dithiol = an alcohol + [thioredoxin]-disulfide + H2O</text>
        <dbReference type="Rhea" id="RHEA:62620"/>
        <dbReference type="Rhea" id="RHEA-COMP:10698"/>
        <dbReference type="Rhea" id="RHEA-COMP:10700"/>
        <dbReference type="ChEBI" id="CHEBI:15377"/>
        <dbReference type="ChEBI" id="CHEBI:29950"/>
        <dbReference type="ChEBI" id="CHEBI:30879"/>
        <dbReference type="ChEBI" id="CHEBI:35924"/>
        <dbReference type="ChEBI" id="CHEBI:50058"/>
        <dbReference type="EC" id="1.11.1.24"/>
    </reaction>
</comment>
<keyword evidence="4 15" id="KW-0575">Peroxidase</keyword>
<dbReference type="InterPro" id="IPR024706">
    <property type="entry name" value="Peroxiredoxin_AhpC-typ"/>
</dbReference>
<evidence type="ECO:0000313" key="16">
    <source>
        <dbReference type="Proteomes" id="UP000028680"/>
    </source>
</evidence>
<dbReference type="EC" id="1.11.1.24" evidence="3"/>
<gene>
    <name evidence="15" type="primary">bcp</name>
    <name evidence="15" type="ORF">RCA23_c14550</name>
</gene>
<dbReference type="KEGG" id="ptp:RCA23_c14550"/>
<comment type="similarity">
    <text evidence="10">Belongs to the peroxiredoxin family. BCP/PrxQ subfamily.</text>
</comment>
<dbReference type="CDD" id="cd03017">
    <property type="entry name" value="PRX_BCP"/>
    <property type="match status" value="1"/>
</dbReference>
<feature type="domain" description="Thioredoxin" evidence="14">
    <location>
        <begin position="3"/>
        <end position="156"/>
    </location>
</feature>
<evidence type="ECO:0000256" key="10">
    <source>
        <dbReference type="ARBA" id="ARBA00038489"/>
    </source>
</evidence>
<comment type="subunit">
    <text evidence="2">Monomer.</text>
</comment>
<proteinExistence type="inferred from homology"/>
<dbReference type="InterPro" id="IPR013766">
    <property type="entry name" value="Thioredoxin_domain"/>
</dbReference>
<keyword evidence="5" id="KW-0049">Antioxidant</keyword>
<dbReference type="Gene3D" id="3.40.30.10">
    <property type="entry name" value="Glutaredoxin"/>
    <property type="match status" value="1"/>
</dbReference>
<dbReference type="NCBIfam" id="NF006960">
    <property type="entry name" value="PRK09437.1"/>
    <property type="match status" value="1"/>
</dbReference>
<sequence length="156" mass="17340">MMISIGDNAPQFTLSTNGGGQFSLADAAGKYLILYFYPKDDTPGCTKEAIGFSEERAAFEAQNAMVVGVSRDTVKKHDKFISKYDLRIPLIADEDGSLCEAFGTWVEKQMYGKTYMGIERVTFLISPEGKLLQIWRKVKVPGHVDEVLAQLQSFNS</sequence>
<dbReference type="PANTHER" id="PTHR42801">
    <property type="entry name" value="THIOREDOXIN-DEPENDENT PEROXIDE REDUCTASE"/>
    <property type="match status" value="1"/>
</dbReference>
<evidence type="ECO:0000256" key="2">
    <source>
        <dbReference type="ARBA" id="ARBA00011245"/>
    </source>
</evidence>
<reference evidence="15 16" key="1">
    <citation type="journal article" date="2014" name="ISME J.">
        <title>Adaptation of an abundant Roseobacter RCA organism to pelagic systems revealed by genomic and transcriptomic analyses.</title>
        <authorList>
            <person name="Voget S."/>
            <person name="Wemheuer B."/>
            <person name="Brinkhoff T."/>
            <person name="Vollmers J."/>
            <person name="Dietrich S."/>
            <person name="Giebel H.A."/>
            <person name="Beardsley C."/>
            <person name="Sardemann C."/>
            <person name="Bakenhus I."/>
            <person name="Billerbeck S."/>
            <person name="Daniel R."/>
            <person name="Simon M."/>
        </authorList>
    </citation>
    <scope>NUCLEOTIDE SEQUENCE [LARGE SCALE GENOMIC DNA]</scope>
    <source>
        <strain evidence="15 16">RCA23</strain>
    </source>
</reference>
<dbReference type="PIRSF" id="PIRSF000239">
    <property type="entry name" value="AHPC"/>
    <property type="match status" value="1"/>
</dbReference>
<evidence type="ECO:0000256" key="7">
    <source>
        <dbReference type="ARBA" id="ARBA00023157"/>
    </source>
</evidence>
<dbReference type="FunFam" id="3.40.30.10:FF:000007">
    <property type="entry name" value="Thioredoxin-dependent thiol peroxidase"/>
    <property type="match status" value="1"/>
</dbReference>
<feature type="active site" description="Cysteine sulfenic acid (-SOH) intermediate; for peroxidase activity" evidence="13">
    <location>
        <position position="45"/>
    </location>
</feature>
<dbReference type="InterPro" id="IPR036249">
    <property type="entry name" value="Thioredoxin-like_sf"/>
</dbReference>
<evidence type="ECO:0000256" key="9">
    <source>
        <dbReference type="ARBA" id="ARBA00032824"/>
    </source>
</evidence>
<dbReference type="Proteomes" id="UP000028680">
    <property type="component" value="Chromosome"/>
</dbReference>
<evidence type="ECO:0000256" key="3">
    <source>
        <dbReference type="ARBA" id="ARBA00013017"/>
    </source>
</evidence>
<dbReference type="PROSITE" id="PS51352">
    <property type="entry name" value="THIOREDOXIN_2"/>
    <property type="match status" value="1"/>
</dbReference>